<feature type="transmembrane region" description="Helical" evidence="6">
    <location>
        <begin position="135"/>
        <end position="154"/>
    </location>
</feature>
<evidence type="ECO:0000256" key="1">
    <source>
        <dbReference type="ARBA" id="ARBA00004141"/>
    </source>
</evidence>
<dbReference type="OrthoDB" id="2901184at2759"/>
<accession>M3BVS7</accession>
<dbReference type="InterPro" id="IPR004695">
    <property type="entry name" value="SLAC1/Mae1/Ssu1/TehA"/>
</dbReference>
<dbReference type="GO" id="GO:0016020">
    <property type="term" value="C:membrane"/>
    <property type="evidence" value="ECO:0007669"/>
    <property type="project" value="UniProtKB-SubCell"/>
</dbReference>
<dbReference type="InterPro" id="IPR038665">
    <property type="entry name" value="Voltage-dep_anion_channel_sf"/>
</dbReference>
<feature type="transmembrane region" description="Helical" evidence="6">
    <location>
        <begin position="208"/>
        <end position="230"/>
    </location>
</feature>
<keyword evidence="4 6" id="KW-0472">Membrane</keyword>
<evidence type="ECO:0000256" key="4">
    <source>
        <dbReference type="ARBA" id="ARBA00023136"/>
    </source>
</evidence>
<evidence type="ECO:0000313" key="8">
    <source>
        <dbReference type="Proteomes" id="UP000016931"/>
    </source>
</evidence>
<feature type="transmembrane region" description="Helical" evidence="6">
    <location>
        <begin position="166"/>
        <end position="196"/>
    </location>
</feature>
<feature type="transmembrane region" description="Helical" evidence="6">
    <location>
        <begin position="291"/>
        <end position="312"/>
    </location>
</feature>
<evidence type="ECO:0000256" key="5">
    <source>
        <dbReference type="SAM" id="MobiDB-lite"/>
    </source>
</evidence>
<feature type="region of interest" description="Disordered" evidence="5">
    <location>
        <begin position="358"/>
        <end position="401"/>
    </location>
</feature>
<feature type="transmembrane region" description="Helical" evidence="6">
    <location>
        <begin position="318"/>
        <end position="344"/>
    </location>
</feature>
<proteinExistence type="predicted"/>
<dbReference type="GeneID" id="27906164"/>
<feature type="transmembrane region" description="Helical" evidence="6">
    <location>
        <begin position="20"/>
        <end position="44"/>
    </location>
</feature>
<dbReference type="PANTHER" id="PTHR31162">
    <property type="entry name" value="MALIC ACID TRANSPORT PROTEIN-RELATED"/>
    <property type="match status" value="1"/>
</dbReference>
<dbReference type="EMBL" id="KB456266">
    <property type="protein sequence ID" value="EMF11429.1"/>
    <property type="molecule type" value="Genomic_DNA"/>
</dbReference>
<evidence type="ECO:0000256" key="2">
    <source>
        <dbReference type="ARBA" id="ARBA00022692"/>
    </source>
</evidence>
<organism evidence="7 8">
    <name type="scientific">Sphaerulina musiva (strain SO2202)</name>
    <name type="common">Poplar stem canker fungus</name>
    <name type="synonym">Septoria musiva</name>
    <dbReference type="NCBI Taxonomy" id="692275"/>
    <lineage>
        <taxon>Eukaryota</taxon>
        <taxon>Fungi</taxon>
        <taxon>Dikarya</taxon>
        <taxon>Ascomycota</taxon>
        <taxon>Pezizomycotina</taxon>
        <taxon>Dothideomycetes</taxon>
        <taxon>Dothideomycetidae</taxon>
        <taxon>Mycosphaerellales</taxon>
        <taxon>Mycosphaerellaceae</taxon>
        <taxon>Sphaerulina</taxon>
    </lineage>
</organism>
<keyword evidence="3 6" id="KW-1133">Transmembrane helix</keyword>
<reference evidence="7 8" key="1">
    <citation type="journal article" date="2012" name="PLoS Pathog.">
        <title>Diverse lifestyles and strategies of plant pathogenesis encoded in the genomes of eighteen Dothideomycetes fungi.</title>
        <authorList>
            <person name="Ohm R.A."/>
            <person name="Feau N."/>
            <person name="Henrissat B."/>
            <person name="Schoch C.L."/>
            <person name="Horwitz B.A."/>
            <person name="Barry K.W."/>
            <person name="Condon B.J."/>
            <person name="Copeland A.C."/>
            <person name="Dhillon B."/>
            <person name="Glaser F."/>
            <person name="Hesse C.N."/>
            <person name="Kosti I."/>
            <person name="LaButti K."/>
            <person name="Lindquist E.A."/>
            <person name="Lucas S."/>
            <person name="Salamov A.A."/>
            <person name="Bradshaw R.E."/>
            <person name="Ciuffetti L."/>
            <person name="Hamelin R.C."/>
            <person name="Kema G.H.J."/>
            <person name="Lawrence C."/>
            <person name="Scott J.A."/>
            <person name="Spatafora J.W."/>
            <person name="Turgeon B.G."/>
            <person name="de Wit P.J.G.M."/>
            <person name="Zhong S."/>
            <person name="Goodwin S.B."/>
            <person name="Grigoriev I.V."/>
        </authorList>
    </citation>
    <scope>NUCLEOTIDE SEQUENCE [LARGE SCALE GENOMIC DNA]</scope>
    <source>
        <strain evidence="7 8">SO2202</strain>
    </source>
</reference>
<comment type="subcellular location">
    <subcellularLocation>
        <location evidence="1">Membrane</location>
        <topology evidence="1">Multi-pass membrane protein</topology>
    </subcellularLocation>
</comment>
<dbReference type="Gene3D" id="1.50.10.150">
    <property type="entry name" value="Voltage-dependent anion channel"/>
    <property type="match status" value="1"/>
</dbReference>
<dbReference type="PANTHER" id="PTHR31162:SF3">
    <property type="entry name" value="TRANSPORTER_MALIC ACID TRANSPORT PROTEIN, PUTATIVE-RELATED"/>
    <property type="match status" value="1"/>
</dbReference>
<dbReference type="AlphaFoldDB" id="M3BVS7"/>
<dbReference type="STRING" id="692275.M3BVS7"/>
<gene>
    <name evidence="7" type="ORF">SEPMUDRAFT_47200</name>
</gene>
<keyword evidence="8" id="KW-1185">Reference proteome</keyword>
<feature type="transmembrane region" description="Helical" evidence="6">
    <location>
        <begin position="64"/>
        <end position="83"/>
    </location>
</feature>
<keyword evidence="2 6" id="KW-0812">Transmembrane</keyword>
<name>M3BVS7_SPHMS</name>
<dbReference type="Pfam" id="PF03595">
    <property type="entry name" value="SLAC1"/>
    <property type="match status" value="1"/>
</dbReference>
<dbReference type="Proteomes" id="UP000016931">
    <property type="component" value="Unassembled WGS sequence"/>
</dbReference>
<evidence type="ECO:0000256" key="3">
    <source>
        <dbReference type="ARBA" id="ARBA00022989"/>
    </source>
</evidence>
<dbReference type="OMA" id="FYHYPYT"/>
<dbReference type="GO" id="GO:0015140">
    <property type="term" value="F:malate transmembrane transporter activity"/>
    <property type="evidence" value="ECO:0007669"/>
    <property type="project" value="InterPro"/>
</dbReference>
<evidence type="ECO:0000256" key="6">
    <source>
        <dbReference type="SAM" id="Phobius"/>
    </source>
</evidence>
<dbReference type="CDD" id="cd09317">
    <property type="entry name" value="TDT_Mae1_like"/>
    <property type="match status" value="1"/>
</dbReference>
<dbReference type="RefSeq" id="XP_016759550.1">
    <property type="nucleotide sequence ID" value="XM_016909027.1"/>
</dbReference>
<sequence length="401" mass="44407">MATGGIANVLYQVPYRFRGLYAIGCIFFIFNMVLFLFNVVMMSLRFYFYPATFKQSFLHPTESLFVPASIISIGTILLNVSQYGLSQAAVSQEWLLSTMEVLFWVYCGLAVCFSSGIYLIMWSTQTFTVAQMTPVWIFPCYPLLVIGPHAATLADHLSTMARPGAALAVIIGGYVFQGIGFLLSLMIYAAFIYRLMTQKLPTENLRPGMFVSVGPSGFTISGIVNMGYILPDVVDKDFLLPGNGQLAGQVSKIASIWFGLWLWGLAFWFFIVSVGAHWNCVNGQMTFAMSFYSYVFPQTALTTATFAVGKALNNRAIRIVGCAMTILVMILWLIVFVLMIRAVIKKDILWPQKQEDKDEGGWKRASADPPPVCGPRQCSVSGTPRRPHLDTVESQAGILPA</sequence>
<dbReference type="HOGENOM" id="CLU_030057_2_0_1"/>
<feature type="transmembrane region" description="Helical" evidence="6">
    <location>
        <begin position="256"/>
        <end position="279"/>
    </location>
</feature>
<dbReference type="eggNOG" id="ENOG502R08Y">
    <property type="taxonomic scope" value="Eukaryota"/>
</dbReference>
<evidence type="ECO:0000313" key="7">
    <source>
        <dbReference type="EMBL" id="EMF11429.1"/>
    </source>
</evidence>
<feature type="transmembrane region" description="Helical" evidence="6">
    <location>
        <begin position="103"/>
        <end position="123"/>
    </location>
</feature>
<dbReference type="InterPro" id="IPR030185">
    <property type="entry name" value="Mae1"/>
</dbReference>
<protein>
    <submittedName>
        <fullName evidence="7">C4dic_mal_tran-domain-containing protein</fullName>
    </submittedName>
</protein>